<name>A0AAE3JT70_9FLAO</name>
<dbReference type="AlphaFoldDB" id="A0AAE3JT70"/>
<dbReference type="Proteomes" id="UP001200642">
    <property type="component" value="Unassembled WGS sequence"/>
</dbReference>
<comment type="caution">
    <text evidence="2">The sequence shown here is derived from an EMBL/GenBank/DDBJ whole genome shotgun (WGS) entry which is preliminary data.</text>
</comment>
<proteinExistence type="predicted"/>
<evidence type="ECO:0008006" key="4">
    <source>
        <dbReference type="Google" id="ProtNLM"/>
    </source>
</evidence>
<accession>A0AAE3JT70</accession>
<protein>
    <recommendedName>
        <fullName evidence="4">Lipoprotein</fullName>
    </recommendedName>
</protein>
<reference evidence="2" key="1">
    <citation type="submission" date="2023-02" db="EMBL/GenBank/DDBJ databases">
        <title>Genome of Flavobacteriaceae gen. nov. sp. strain F89.</title>
        <authorList>
            <person name="Wang Y."/>
        </authorList>
    </citation>
    <scope>NUCLEOTIDE SEQUENCE</scope>
    <source>
        <strain evidence="2">F89</strain>
    </source>
</reference>
<keyword evidence="3" id="KW-1185">Reference proteome</keyword>
<feature type="coiled-coil region" evidence="1">
    <location>
        <begin position="152"/>
        <end position="194"/>
    </location>
</feature>
<keyword evidence="1" id="KW-0175">Coiled coil</keyword>
<sequence length="222" mass="25221">MNTKVLLTAVFFVGVLSGCKNQHKEDVDNVVQEETVTTLPNKSDAQFAAAIDALYNDKPERAVESLKKGIEALKKEGKDLKKPYKGNLAIALGQLQTMLTNLENGVPVPAEFVQESVANAEINIAHDYLTSDEVYVLQAPEHVKSSREKKRFDRALRNLKKEQDKVQGLAKEENESLMKEGEELDKEYAQWEKKAQDFTQSANVHFKEHSPQYYDQPYYWAD</sequence>
<dbReference type="EMBL" id="JAIRBC010000014">
    <property type="protein sequence ID" value="MCG2461237.1"/>
    <property type="molecule type" value="Genomic_DNA"/>
</dbReference>
<organism evidence="2 3">
    <name type="scientific">Cerina litoralis</name>
    <dbReference type="NCBI Taxonomy" id="2874477"/>
    <lineage>
        <taxon>Bacteria</taxon>
        <taxon>Pseudomonadati</taxon>
        <taxon>Bacteroidota</taxon>
        <taxon>Flavobacteriia</taxon>
        <taxon>Flavobacteriales</taxon>
        <taxon>Flavobacteriaceae</taxon>
        <taxon>Cerina</taxon>
    </lineage>
</organism>
<dbReference type="RefSeq" id="WP_317902383.1">
    <property type="nucleotide sequence ID" value="NZ_JAIRBC010000014.1"/>
</dbReference>
<evidence type="ECO:0000256" key="1">
    <source>
        <dbReference type="SAM" id="Coils"/>
    </source>
</evidence>
<gene>
    <name evidence="2" type="ORF">K8352_10795</name>
</gene>
<evidence type="ECO:0000313" key="2">
    <source>
        <dbReference type="EMBL" id="MCG2461237.1"/>
    </source>
</evidence>
<dbReference type="PROSITE" id="PS51257">
    <property type="entry name" value="PROKAR_LIPOPROTEIN"/>
    <property type="match status" value="1"/>
</dbReference>
<evidence type="ECO:0000313" key="3">
    <source>
        <dbReference type="Proteomes" id="UP001200642"/>
    </source>
</evidence>